<dbReference type="RefSeq" id="WP_394822180.1">
    <property type="nucleotide sequence ID" value="NZ_CP089984.1"/>
</dbReference>
<dbReference type="PANTHER" id="PTHR43549">
    <property type="entry name" value="MULTIDRUG RESISTANCE PROTEIN YPNP-RELATED"/>
    <property type="match status" value="1"/>
</dbReference>
<evidence type="ECO:0000256" key="4">
    <source>
        <dbReference type="ARBA" id="ARBA00022692"/>
    </source>
</evidence>
<accession>A0ABZ2LNS2</accession>
<feature type="transmembrane region" description="Helical" evidence="7">
    <location>
        <begin position="316"/>
        <end position="337"/>
    </location>
</feature>
<name>A0ABZ2LNS2_9BACT</name>
<feature type="transmembrane region" description="Helical" evidence="7">
    <location>
        <begin position="241"/>
        <end position="266"/>
    </location>
</feature>
<gene>
    <name evidence="8" type="ORF">LZC94_32510</name>
</gene>
<feature type="transmembrane region" description="Helical" evidence="7">
    <location>
        <begin position="132"/>
        <end position="151"/>
    </location>
</feature>
<feature type="transmembrane region" description="Helical" evidence="7">
    <location>
        <begin position="385"/>
        <end position="406"/>
    </location>
</feature>
<dbReference type="InterPro" id="IPR048279">
    <property type="entry name" value="MdtK-like"/>
</dbReference>
<keyword evidence="5 7" id="KW-1133">Transmembrane helix</keyword>
<evidence type="ECO:0000313" key="9">
    <source>
        <dbReference type="Proteomes" id="UP001370348"/>
    </source>
</evidence>
<dbReference type="Pfam" id="PF01554">
    <property type="entry name" value="MatE"/>
    <property type="match status" value="2"/>
</dbReference>
<feature type="transmembrane region" description="Helical" evidence="7">
    <location>
        <begin position="357"/>
        <end position="378"/>
    </location>
</feature>
<dbReference type="Proteomes" id="UP001370348">
    <property type="component" value="Chromosome"/>
</dbReference>
<reference evidence="8 9" key="1">
    <citation type="submission" date="2021-12" db="EMBL/GenBank/DDBJ databases">
        <title>Discovery of the Pendulisporaceae a myxobacterial family with distinct sporulation behavior and unique specialized metabolism.</title>
        <authorList>
            <person name="Garcia R."/>
            <person name="Popoff A."/>
            <person name="Bader C.D."/>
            <person name="Loehr J."/>
            <person name="Walesch S."/>
            <person name="Walt C."/>
            <person name="Boldt J."/>
            <person name="Bunk B."/>
            <person name="Haeckl F.J.F.P.J."/>
            <person name="Gunesch A.P."/>
            <person name="Birkelbach J."/>
            <person name="Nuebel U."/>
            <person name="Pietschmann T."/>
            <person name="Bach T."/>
            <person name="Mueller R."/>
        </authorList>
    </citation>
    <scope>NUCLEOTIDE SEQUENCE [LARGE SCALE GENOMIC DNA]</scope>
    <source>
        <strain evidence="8 9">MSr11954</strain>
    </source>
</reference>
<evidence type="ECO:0000313" key="8">
    <source>
        <dbReference type="EMBL" id="WXB12558.1"/>
    </source>
</evidence>
<evidence type="ECO:0000256" key="2">
    <source>
        <dbReference type="ARBA" id="ARBA00022448"/>
    </source>
</evidence>
<comment type="subcellular location">
    <subcellularLocation>
        <location evidence="1">Cell membrane</location>
        <topology evidence="1">Multi-pass membrane protein</topology>
    </subcellularLocation>
</comment>
<feature type="transmembrane region" description="Helical" evidence="7">
    <location>
        <begin position="286"/>
        <end position="304"/>
    </location>
</feature>
<dbReference type="CDD" id="cd13138">
    <property type="entry name" value="MATE_yoeA_like"/>
    <property type="match status" value="1"/>
</dbReference>
<dbReference type="NCBIfam" id="TIGR00797">
    <property type="entry name" value="matE"/>
    <property type="match status" value="1"/>
</dbReference>
<dbReference type="EMBL" id="CP089984">
    <property type="protein sequence ID" value="WXB12558.1"/>
    <property type="molecule type" value="Genomic_DNA"/>
</dbReference>
<proteinExistence type="predicted"/>
<feature type="transmembrane region" description="Helical" evidence="7">
    <location>
        <begin position="54"/>
        <end position="78"/>
    </location>
</feature>
<evidence type="ECO:0000256" key="5">
    <source>
        <dbReference type="ARBA" id="ARBA00022989"/>
    </source>
</evidence>
<feature type="transmembrane region" description="Helical" evidence="7">
    <location>
        <begin position="418"/>
        <end position="438"/>
    </location>
</feature>
<feature type="transmembrane region" description="Helical" evidence="7">
    <location>
        <begin position="90"/>
        <end position="112"/>
    </location>
</feature>
<feature type="transmembrane region" description="Helical" evidence="7">
    <location>
        <begin position="163"/>
        <end position="181"/>
    </location>
</feature>
<organism evidence="8 9">
    <name type="scientific">Pendulispora albinea</name>
    <dbReference type="NCBI Taxonomy" id="2741071"/>
    <lineage>
        <taxon>Bacteria</taxon>
        <taxon>Pseudomonadati</taxon>
        <taxon>Myxococcota</taxon>
        <taxon>Myxococcia</taxon>
        <taxon>Myxococcales</taxon>
        <taxon>Sorangiineae</taxon>
        <taxon>Pendulisporaceae</taxon>
        <taxon>Pendulispora</taxon>
    </lineage>
</organism>
<dbReference type="PANTHER" id="PTHR43549:SF3">
    <property type="entry name" value="MULTIDRUG RESISTANCE PROTEIN YPNP-RELATED"/>
    <property type="match status" value="1"/>
</dbReference>
<feature type="transmembrane region" description="Helical" evidence="7">
    <location>
        <begin position="187"/>
        <end position="215"/>
    </location>
</feature>
<evidence type="ECO:0000256" key="3">
    <source>
        <dbReference type="ARBA" id="ARBA00022475"/>
    </source>
</evidence>
<evidence type="ECO:0000256" key="1">
    <source>
        <dbReference type="ARBA" id="ARBA00004651"/>
    </source>
</evidence>
<keyword evidence="6 7" id="KW-0472">Membrane</keyword>
<sequence length="467" mass="49720">MQFTEGPVGKTLFLFTLPTLASSILQSLNASINAAWVGRLLGERALSASANANALLFFLFSTTFGLGMAATVLVGQSLGARDMETAKRTIGTGFAFFALVSLVVATLGIAFAPQVLTLMHTPPDALPLASSYLRVIFIALPGMVLYMFVIMALRGAGDAKTPAVSFLVAAVLDCVLNPLLIRGVGPIPAFGIAGSALSTAIAQWTGVLGVIVWMYKSKHFLRFARGEGHYLRVDRRILRTLIVKGVPMGLSIAVMSSSMIVIISLVNRFGSHVTAAYGACFQLWNYIQMPAIAVGTAVSSMAAQNVGAKRWDRVSLIARAGIVFNVILTSVLVVLVSVMSHTAFALFLGSDSDALPIAQHINAMVSWSFVMLGISFVLSSVVRATGAVGVPLAILFVALWVVRIPFAYALAPTFQAEAIWWSFPLGSVVSLLLSILYYRFGNWREARMLDRGRGPVDGEAAAVEPAG</sequence>
<evidence type="ECO:0000256" key="6">
    <source>
        <dbReference type="ARBA" id="ARBA00023136"/>
    </source>
</evidence>
<keyword evidence="9" id="KW-1185">Reference proteome</keyword>
<dbReference type="InterPro" id="IPR052031">
    <property type="entry name" value="Membrane_Transporter-Flippase"/>
</dbReference>
<dbReference type="InterPro" id="IPR002528">
    <property type="entry name" value="MATE_fam"/>
</dbReference>
<keyword evidence="3" id="KW-1003">Cell membrane</keyword>
<dbReference type="PIRSF" id="PIRSF006603">
    <property type="entry name" value="DinF"/>
    <property type="match status" value="1"/>
</dbReference>
<keyword evidence="2" id="KW-0813">Transport</keyword>
<protein>
    <submittedName>
        <fullName evidence="8">MATE family efflux transporter</fullName>
    </submittedName>
</protein>
<keyword evidence="4 7" id="KW-0812">Transmembrane</keyword>
<evidence type="ECO:0000256" key="7">
    <source>
        <dbReference type="SAM" id="Phobius"/>
    </source>
</evidence>